<reference evidence="3 4" key="1">
    <citation type="submission" date="2019-03" db="EMBL/GenBank/DDBJ databases">
        <title>Genomic Encyclopedia of Type Strains, Phase IV (KMG-IV): sequencing the most valuable type-strain genomes for metagenomic binning, comparative biology and taxonomic classification.</title>
        <authorList>
            <person name="Goeker M."/>
        </authorList>
    </citation>
    <scope>NUCLEOTIDE SEQUENCE [LARGE SCALE GENOMIC DNA]</scope>
    <source>
        <strain evidence="3 4">DSM 9035</strain>
    </source>
</reference>
<dbReference type="Pfam" id="PF00857">
    <property type="entry name" value="Isochorismatase"/>
    <property type="match status" value="1"/>
</dbReference>
<dbReference type="CDD" id="cd00431">
    <property type="entry name" value="cysteine_hydrolases"/>
    <property type="match status" value="1"/>
</dbReference>
<dbReference type="GO" id="GO:0016787">
    <property type="term" value="F:hydrolase activity"/>
    <property type="evidence" value="ECO:0007669"/>
    <property type="project" value="UniProtKB-KW"/>
</dbReference>
<organism evidence="3 4">
    <name type="scientific">Aquabacter spiritensis</name>
    <dbReference type="NCBI Taxonomy" id="933073"/>
    <lineage>
        <taxon>Bacteria</taxon>
        <taxon>Pseudomonadati</taxon>
        <taxon>Pseudomonadota</taxon>
        <taxon>Alphaproteobacteria</taxon>
        <taxon>Hyphomicrobiales</taxon>
        <taxon>Xanthobacteraceae</taxon>
        <taxon>Aquabacter</taxon>
    </lineage>
</organism>
<protein>
    <submittedName>
        <fullName evidence="3">Nicotinamidase-related amidase</fullName>
    </submittedName>
</protein>
<evidence type="ECO:0000313" key="3">
    <source>
        <dbReference type="EMBL" id="TCT03502.1"/>
    </source>
</evidence>
<evidence type="ECO:0000313" key="4">
    <source>
        <dbReference type="Proteomes" id="UP000294664"/>
    </source>
</evidence>
<feature type="domain" description="Isochorismatase-like" evidence="2">
    <location>
        <begin position="14"/>
        <end position="189"/>
    </location>
</feature>
<dbReference type="OrthoDB" id="9811489at2"/>
<dbReference type="Proteomes" id="UP000294664">
    <property type="component" value="Unassembled WGS sequence"/>
</dbReference>
<dbReference type="InterPro" id="IPR000868">
    <property type="entry name" value="Isochorismatase-like_dom"/>
</dbReference>
<dbReference type="Gene3D" id="3.40.50.850">
    <property type="entry name" value="Isochorismatase-like"/>
    <property type="match status" value="1"/>
</dbReference>
<dbReference type="PANTHER" id="PTHR43540">
    <property type="entry name" value="PEROXYUREIDOACRYLATE/UREIDOACRYLATE AMIDOHYDROLASE-RELATED"/>
    <property type="match status" value="1"/>
</dbReference>
<dbReference type="RefSeq" id="WP_132032817.1">
    <property type="nucleotide sequence ID" value="NZ_SMAI01000009.1"/>
</dbReference>
<dbReference type="InterPro" id="IPR036380">
    <property type="entry name" value="Isochorismatase-like_sf"/>
</dbReference>
<name>A0A4R3LSK0_9HYPH</name>
<accession>A0A4R3LSK0</accession>
<evidence type="ECO:0000259" key="2">
    <source>
        <dbReference type="Pfam" id="PF00857"/>
    </source>
</evidence>
<dbReference type="InterPro" id="IPR050272">
    <property type="entry name" value="Isochorismatase-like_hydrls"/>
</dbReference>
<dbReference type="EMBL" id="SMAI01000009">
    <property type="protein sequence ID" value="TCT03502.1"/>
    <property type="molecule type" value="Genomic_DNA"/>
</dbReference>
<evidence type="ECO:0000256" key="1">
    <source>
        <dbReference type="ARBA" id="ARBA00022801"/>
    </source>
</evidence>
<comment type="caution">
    <text evidence="3">The sequence shown here is derived from an EMBL/GenBank/DDBJ whole genome shotgun (WGS) entry which is preliminary data.</text>
</comment>
<keyword evidence="4" id="KW-1185">Reference proteome</keyword>
<keyword evidence="1" id="KW-0378">Hydrolase</keyword>
<dbReference type="AlphaFoldDB" id="A0A4R3LSK0"/>
<proteinExistence type="predicted"/>
<gene>
    <name evidence="3" type="ORF">EDC64_10952</name>
</gene>
<sequence length="206" mass="22562">MGTGLIHGAPGAAVHLCIDMQRLFSEAGPWPTPWMPRVLPVARRIAERHPARTLFTRFVPPHRPEDRPGMWRIYYERWRAATRAELDPALIGLMPELAALTPPAVTLDKPGYSAFTAPDLLPALTRLRATCLIVTGAETDMCVLASVMAAVDLGLRVIVVADGICSSSDQGHDFLVTLFRSRFGSQIEVAPCAEVLETWRPEAEGP</sequence>
<dbReference type="PANTHER" id="PTHR43540:SF6">
    <property type="entry name" value="ISOCHORISMATASE-LIKE DOMAIN-CONTAINING PROTEIN"/>
    <property type="match status" value="1"/>
</dbReference>
<dbReference type="SUPFAM" id="SSF52499">
    <property type="entry name" value="Isochorismatase-like hydrolases"/>
    <property type="match status" value="1"/>
</dbReference>